<dbReference type="RefSeq" id="NP_001236581.2">
    <property type="nucleotide sequence ID" value="NM_001249652.3"/>
</dbReference>
<sequence>MKKGLSFVLLLILVIIHYKVANANNNNCVTEDCLIGHSLESEFSFGSHVARMLYDVSQSVSGQTGNSNNAAVNCPESNGYRSCLSSQNGGGPNQNCGDYTRTC</sequence>
<dbReference type="EMBL" id="BT091537">
    <property type="protein sequence ID" value="ACU15723.1"/>
    <property type="molecule type" value="mRNA"/>
</dbReference>
<dbReference type="OrthoDB" id="1411416at2759"/>
<protein>
    <submittedName>
        <fullName evidence="2">Uncharacterized protein</fullName>
    </submittedName>
</protein>
<evidence type="ECO:0000313" key="2">
    <source>
        <dbReference type="EMBL" id="ACU15723.1"/>
    </source>
</evidence>
<feature type="signal peptide" evidence="1">
    <location>
        <begin position="1"/>
        <end position="23"/>
    </location>
</feature>
<accession>C6T279</accession>
<organism evidence="2">
    <name type="scientific">Glycine max</name>
    <name type="common">Soybean</name>
    <name type="synonym">Glycine hispida</name>
    <dbReference type="NCBI Taxonomy" id="3847"/>
    <lineage>
        <taxon>Eukaryota</taxon>
        <taxon>Viridiplantae</taxon>
        <taxon>Streptophyta</taxon>
        <taxon>Embryophyta</taxon>
        <taxon>Tracheophyta</taxon>
        <taxon>Spermatophyta</taxon>
        <taxon>Magnoliopsida</taxon>
        <taxon>eudicotyledons</taxon>
        <taxon>Gunneridae</taxon>
        <taxon>Pentapetalae</taxon>
        <taxon>rosids</taxon>
        <taxon>fabids</taxon>
        <taxon>Fabales</taxon>
        <taxon>Fabaceae</taxon>
        <taxon>Papilionoideae</taxon>
        <taxon>50 kb inversion clade</taxon>
        <taxon>NPAAA clade</taxon>
        <taxon>indigoferoid/millettioid clade</taxon>
        <taxon>Phaseoleae</taxon>
        <taxon>Glycine</taxon>
        <taxon>Glycine subgen. Soja</taxon>
    </lineage>
</organism>
<proteinExistence type="evidence at transcript level"/>
<reference evidence="2" key="1">
    <citation type="submission" date="2009-08" db="EMBL/GenBank/DDBJ databases">
        <authorList>
            <person name="Cheung F."/>
            <person name="Xiao Y."/>
            <person name="Chan A."/>
            <person name="Moskal W."/>
            <person name="Town C.D."/>
        </authorList>
    </citation>
    <scope>NUCLEOTIDE SEQUENCE</scope>
</reference>
<evidence type="ECO:0000256" key="1">
    <source>
        <dbReference type="SAM" id="SignalP"/>
    </source>
</evidence>
<name>C6T279_SOYBN</name>
<feature type="chain" id="PRO_5002971189" evidence="1">
    <location>
        <begin position="24"/>
        <end position="103"/>
    </location>
</feature>
<dbReference type="KEGG" id="gmx:100500597"/>
<dbReference type="ExpressionAtlas" id="C6T279">
    <property type="expression patterns" value="baseline and differential"/>
</dbReference>
<keyword evidence="1" id="KW-0732">Signal</keyword>
<dbReference type="GeneID" id="100500597"/>
<dbReference type="AlphaFoldDB" id="C6T279"/>